<comment type="catalytic activity">
    <reaction evidence="2">
        <text>2 GTP = 3',3'-c-di-GMP + 2 diphosphate</text>
        <dbReference type="Rhea" id="RHEA:24898"/>
        <dbReference type="ChEBI" id="CHEBI:33019"/>
        <dbReference type="ChEBI" id="CHEBI:37565"/>
        <dbReference type="ChEBI" id="CHEBI:58805"/>
        <dbReference type="EC" id="2.7.7.65"/>
    </reaction>
</comment>
<dbReference type="CDD" id="cd01949">
    <property type="entry name" value="GGDEF"/>
    <property type="match status" value="1"/>
</dbReference>
<dbReference type="InterPro" id="IPR000160">
    <property type="entry name" value="GGDEF_dom"/>
</dbReference>
<dbReference type="GO" id="GO:0052621">
    <property type="term" value="F:diguanylate cyclase activity"/>
    <property type="evidence" value="ECO:0007669"/>
    <property type="project" value="UniProtKB-EC"/>
</dbReference>
<dbReference type="PANTHER" id="PTHR45138:SF9">
    <property type="entry name" value="DIGUANYLATE CYCLASE DGCM-RELATED"/>
    <property type="match status" value="1"/>
</dbReference>
<dbReference type="SMART" id="SM00267">
    <property type="entry name" value="GGDEF"/>
    <property type="match status" value="1"/>
</dbReference>
<comment type="caution">
    <text evidence="5">The sequence shown here is derived from an EMBL/GenBank/DDBJ whole genome shotgun (WGS) entry which is preliminary data.</text>
</comment>
<dbReference type="InterPro" id="IPR029787">
    <property type="entry name" value="Nucleotide_cyclase"/>
</dbReference>
<evidence type="ECO:0000259" key="4">
    <source>
        <dbReference type="PROSITE" id="PS50887"/>
    </source>
</evidence>
<evidence type="ECO:0000313" key="5">
    <source>
        <dbReference type="EMBL" id="MDX8441636.1"/>
    </source>
</evidence>
<feature type="domain" description="GGDEF" evidence="4">
    <location>
        <begin position="116"/>
        <end position="248"/>
    </location>
</feature>
<feature type="transmembrane region" description="Helical" evidence="3">
    <location>
        <begin position="16"/>
        <end position="38"/>
    </location>
</feature>
<dbReference type="PROSITE" id="PS50887">
    <property type="entry name" value="GGDEF"/>
    <property type="match status" value="1"/>
</dbReference>
<protein>
    <recommendedName>
        <fullName evidence="1">diguanylate cyclase</fullName>
        <ecNumber evidence="1">2.7.7.65</ecNumber>
    </recommendedName>
</protein>
<dbReference type="Gene3D" id="3.30.70.270">
    <property type="match status" value="1"/>
</dbReference>
<dbReference type="Proteomes" id="UP001272097">
    <property type="component" value="Unassembled WGS sequence"/>
</dbReference>
<dbReference type="RefSeq" id="WP_320215601.1">
    <property type="nucleotide sequence ID" value="NZ_JAVIIS010000027.1"/>
</dbReference>
<organism evidence="5 6">
    <name type="scientific">Mesorhizobium australafricanum</name>
    <dbReference type="NCBI Taxonomy" id="3072311"/>
    <lineage>
        <taxon>Bacteria</taxon>
        <taxon>Pseudomonadati</taxon>
        <taxon>Pseudomonadota</taxon>
        <taxon>Alphaproteobacteria</taxon>
        <taxon>Hyphomicrobiales</taxon>
        <taxon>Phyllobacteriaceae</taxon>
        <taxon>Mesorhizobium</taxon>
    </lineage>
</organism>
<sequence length="248" mass="27130">MITKTPTAPVQTWKQVIWLALLGTAVCVGLSLGLNYLLMFSDSLTPFVRGAVTAIIVPIAVGLPLFVLLGWQQIEIRRYRRELTKSGTYDQLTGCLNGKVFTSMVDRRAARPAGPRSGAFLVIHPEHLASINLRFGLEWGDEALRLIASAIRSSVRKDDLIGRLGTSMFGIFLPGASDQDAKEIGERIRGAVGEIYFAPKGDKDVLAISVGGVVFEHELDFEDMFRFAEEGMAEAPDEAGLRLSHVNN</sequence>
<dbReference type="EC" id="2.7.7.65" evidence="1"/>
<dbReference type="PANTHER" id="PTHR45138">
    <property type="entry name" value="REGULATORY COMPONENTS OF SENSORY TRANSDUCTION SYSTEM"/>
    <property type="match status" value="1"/>
</dbReference>
<feature type="transmembrane region" description="Helical" evidence="3">
    <location>
        <begin position="50"/>
        <end position="71"/>
    </location>
</feature>
<keyword evidence="3" id="KW-0812">Transmembrane</keyword>
<dbReference type="EMBL" id="JAVIIS010000027">
    <property type="protein sequence ID" value="MDX8441636.1"/>
    <property type="molecule type" value="Genomic_DNA"/>
</dbReference>
<proteinExistence type="predicted"/>
<evidence type="ECO:0000256" key="3">
    <source>
        <dbReference type="SAM" id="Phobius"/>
    </source>
</evidence>
<keyword evidence="5" id="KW-0808">Transferase</keyword>
<reference evidence="5 6" key="1">
    <citation type="submission" date="2023-08" db="EMBL/GenBank/DDBJ databases">
        <title>Implementing the SeqCode for naming new Mesorhizobium species isolated from Vachellia karroo root nodules.</title>
        <authorList>
            <person name="Van Lill M."/>
        </authorList>
    </citation>
    <scope>NUCLEOTIDE SEQUENCE [LARGE SCALE GENOMIC DNA]</scope>
    <source>
        <strain evidence="5 6">VK3E</strain>
    </source>
</reference>
<keyword evidence="3" id="KW-1133">Transmembrane helix</keyword>
<keyword evidence="6" id="KW-1185">Reference proteome</keyword>
<dbReference type="InterPro" id="IPR050469">
    <property type="entry name" value="Diguanylate_Cyclase"/>
</dbReference>
<name>A0ABU4X1N6_9HYPH</name>
<dbReference type="InterPro" id="IPR043128">
    <property type="entry name" value="Rev_trsase/Diguanyl_cyclase"/>
</dbReference>
<dbReference type="Pfam" id="PF00990">
    <property type="entry name" value="GGDEF"/>
    <property type="match status" value="1"/>
</dbReference>
<evidence type="ECO:0000313" key="6">
    <source>
        <dbReference type="Proteomes" id="UP001272097"/>
    </source>
</evidence>
<accession>A0ABU4X1N6</accession>
<dbReference type="SUPFAM" id="SSF55073">
    <property type="entry name" value="Nucleotide cyclase"/>
    <property type="match status" value="1"/>
</dbReference>
<evidence type="ECO:0000256" key="1">
    <source>
        <dbReference type="ARBA" id="ARBA00012528"/>
    </source>
</evidence>
<evidence type="ECO:0000256" key="2">
    <source>
        <dbReference type="ARBA" id="ARBA00034247"/>
    </source>
</evidence>
<keyword evidence="3" id="KW-0472">Membrane</keyword>
<dbReference type="NCBIfam" id="TIGR00254">
    <property type="entry name" value="GGDEF"/>
    <property type="match status" value="1"/>
</dbReference>
<keyword evidence="5" id="KW-0548">Nucleotidyltransferase</keyword>
<gene>
    <name evidence="5" type="ORF">RFM51_18760</name>
</gene>